<evidence type="ECO:0000259" key="2">
    <source>
        <dbReference type="Pfam" id="PF13472"/>
    </source>
</evidence>
<comment type="caution">
    <text evidence="3">The sequence shown here is derived from an EMBL/GenBank/DDBJ whole genome shotgun (WGS) entry which is preliminary data.</text>
</comment>
<evidence type="ECO:0000256" key="1">
    <source>
        <dbReference type="SAM" id="SignalP"/>
    </source>
</evidence>
<feature type="chain" id="PRO_5042822287" evidence="1">
    <location>
        <begin position="27"/>
        <end position="265"/>
    </location>
</feature>
<dbReference type="AlphaFoldDB" id="A0AAP4F7U6"/>
<dbReference type="SUPFAM" id="SSF52266">
    <property type="entry name" value="SGNH hydrolase"/>
    <property type="match status" value="1"/>
</dbReference>
<accession>A0AAP4F7U6</accession>
<name>A0AAP4F7U6_9CORY</name>
<dbReference type="Proteomes" id="UP001230317">
    <property type="component" value="Unassembled WGS sequence"/>
</dbReference>
<evidence type="ECO:0000313" key="4">
    <source>
        <dbReference type="Proteomes" id="UP001230317"/>
    </source>
</evidence>
<feature type="domain" description="SGNH hydrolase-type esterase" evidence="2">
    <location>
        <begin position="91"/>
        <end position="252"/>
    </location>
</feature>
<proteinExistence type="predicted"/>
<reference evidence="3" key="1">
    <citation type="submission" date="2023-05" db="EMBL/GenBank/DDBJ databases">
        <title>Metabolic capabilities are highly conserved among human nasal-associated Corynebacterium species in pangenomic analyses.</title>
        <authorList>
            <person name="Tran T.H."/>
            <person name="Roberts A.Q."/>
            <person name="Escapa I.F."/>
            <person name="Gao W."/>
            <person name="Conlan S."/>
            <person name="Kong H."/>
            <person name="Segre J.A."/>
            <person name="Kelly M.S."/>
            <person name="Lemon K.P."/>
        </authorList>
    </citation>
    <scope>NUCLEOTIDE SEQUENCE</scope>
    <source>
        <strain evidence="3">KPL2618</strain>
    </source>
</reference>
<organism evidence="3 4">
    <name type="scientific">Corynebacterium accolens</name>
    <dbReference type="NCBI Taxonomy" id="38284"/>
    <lineage>
        <taxon>Bacteria</taxon>
        <taxon>Bacillati</taxon>
        <taxon>Actinomycetota</taxon>
        <taxon>Actinomycetes</taxon>
        <taxon>Mycobacteriales</taxon>
        <taxon>Corynebacteriaceae</taxon>
        <taxon>Corynebacterium</taxon>
    </lineage>
</organism>
<dbReference type="EMBL" id="JASNVU010000001">
    <property type="protein sequence ID" value="MDK4334071.1"/>
    <property type="molecule type" value="Genomic_DNA"/>
</dbReference>
<dbReference type="Gene3D" id="3.40.50.1110">
    <property type="entry name" value="SGNH hydrolase"/>
    <property type="match status" value="1"/>
</dbReference>
<sequence length="265" mass="27827">MKNFSKLAAIAACTAALVGGSTVATAAVPGNTVLTGDSVVANPNFLDYAQNRAGIKANTKVGCITDNSIANEMTRVSGAHVDQYQCAGASFGTGGQHIDDTLRTAARNGDLNPETRNVVIHAGANDTYPHKDNITASEHFLRTGMRSAIDVAHHFAPNAKVTIVGYPRVSNNNSACLTSATIPIPASRVASTEERLQNTLREVAEQNGASFLDAHPISTGHDNCSPDRWWVNLVDPLPPAPGNLPLHLNANGTHALGELIGHSLK</sequence>
<dbReference type="InterPro" id="IPR036514">
    <property type="entry name" value="SGNH_hydro_sf"/>
</dbReference>
<protein>
    <submittedName>
        <fullName evidence="3">GDSL-type esterase/lipase family protein</fullName>
    </submittedName>
</protein>
<evidence type="ECO:0000313" key="3">
    <source>
        <dbReference type="EMBL" id="MDK4334071.1"/>
    </source>
</evidence>
<dbReference type="RefSeq" id="WP_284641549.1">
    <property type="nucleotide sequence ID" value="NZ_JASNVU010000001.1"/>
</dbReference>
<dbReference type="InterPro" id="IPR013830">
    <property type="entry name" value="SGNH_hydro"/>
</dbReference>
<feature type="signal peptide" evidence="1">
    <location>
        <begin position="1"/>
        <end position="26"/>
    </location>
</feature>
<gene>
    <name evidence="3" type="ORF">QPX58_01370</name>
</gene>
<dbReference type="Pfam" id="PF13472">
    <property type="entry name" value="Lipase_GDSL_2"/>
    <property type="match status" value="1"/>
</dbReference>
<keyword evidence="1" id="KW-0732">Signal</keyword>